<dbReference type="EMBL" id="ACIO01000073">
    <property type="protein sequence ID" value="EFD00712.1"/>
    <property type="molecule type" value="Genomic_DNA"/>
</dbReference>
<accession>D3ABN9</accession>
<dbReference type="Proteomes" id="UP000004968">
    <property type="component" value="Unassembled WGS sequence"/>
</dbReference>
<evidence type="ECO:0000313" key="1">
    <source>
        <dbReference type="EMBL" id="EFD00712.1"/>
    </source>
</evidence>
<reference evidence="1 2" key="1">
    <citation type="submission" date="2010-01" db="EMBL/GenBank/DDBJ databases">
        <authorList>
            <person name="Weinstock G."/>
            <person name="Sodergren E."/>
            <person name="Clifton S."/>
            <person name="Fulton L."/>
            <person name="Fulton B."/>
            <person name="Courtney L."/>
            <person name="Fronick C."/>
            <person name="Harrison M."/>
            <person name="Strong C."/>
            <person name="Farmer C."/>
            <person name="Delahaunty K."/>
            <person name="Markovic C."/>
            <person name="Hall O."/>
            <person name="Minx P."/>
            <person name="Tomlinson C."/>
            <person name="Mitreva M."/>
            <person name="Nelson J."/>
            <person name="Hou S."/>
            <person name="Wollam A."/>
            <person name="Pepin K.H."/>
            <person name="Johnson M."/>
            <person name="Bhonagiri V."/>
            <person name="Nash W.E."/>
            <person name="Warren W."/>
            <person name="Chinwalla A."/>
            <person name="Mardis E.R."/>
            <person name="Wilson R.K."/>
        </authorList>
    </citation>
    <scope>NUCLEOTIDE SEQUENCE [LARGE SCALE GENOMIC DNA]</scope>
    <source>
        <strain evidence="1 2">DSM 13479</strain>
    </source>
</reference>
<name>D3ABN9_9FIRM</name>
<evidence type="ECO:0000313" key="2">
    <source>
        <dbReference type="Proteomes" id="UP000004968"/>
    </source>
</evidence>
<proteinExistence type="predicted"/>
<organism evidence="1 2">
    <name type="scientific">Hungatella hathewayi DSM 13479</name>
    <dbReference type="NCBI Taxonomy" id="566550"/>
    <lineage>
        <taxon>Bacteria</taxon>
        <taxon>Bacillati</taxon>
        <taxon>Bacillota</taxon>
        <taxon>Clostridia</taxon>
        <taxon>Lachnospirales</taxon>
        <taxon>Lachnospiraceae</taxon>
        <taxon>Hungatella</taxon>
    </lineage>
</organism>
<dbReference type="AlphaFoldDB" id="D3ABN9"/>
<dbReference type="HOGENOM" id="CLU_3184596_0_0_9"/>
<sequence length="46" mass="5065">MPVVKIHEQMGDFVRFETAKTEYHLSLSPFPRSASAMIPASLAMAA</sequence>
<protein>
    <submittedName>
        <fullName evidence="1">Uncharacterized protein</fullName>
    </submittedName>
</protein>
<gene>
    <name evidence="1" type="ORF">CLOSTHATH_01017</name>
</gene>
<comment type="caution">
    <text evidence="1">The sequence shown here is derived from an EMBL/GenBank/DDBJ whole genome shotgun (WGS) entry which is preliminary data.</text>
</comment>